<dbReference type="AlphaFoldDB" id="A0A9Q8LCT7"/>
<feature type="region of interest" description="Disordered" evidence="2">
    <location>
        <begin position="43"/>
        <end position="78"/>
    </location>
</feature>
<evidence type="ECO:0000256" key="2">
    <source>
        <dbReference type="SAM" id="MobiDB-lite"/>
    </source>
</evidence>
<dbReference type="KEGG" id="ffu:CLAFUR5_08474"/>
<sequence>MPPKRRSTRLSSYRTNAAPLVKTVTGQPAFKVQKTKAAPACANKVRTLSKTQRLEGLEQPSNASAQRSEQEQEQENASTAVTVALDKALVEKLSEGHMLLLRGQQDLKADMASLKAEFASVDERLARVEATAAPTVQELSGVSAHFADAVGTAVCTGTQDLRATLEETKASVDQTRASVRMIQHTAVTSGEVDTLQDNLNSRIDSRYARTESRLDDLDTNVIRR</sequence>
<organism evidence="3 4">
    <name type="scientific">Passalora fulva</name>
    <name type="common">Tomato leaf mold</name>
    <name type="synonym">Cladosporium fulvum</name>
    <dbReference type="NCBI Taxonomy" id="5499"/>
    <lineage>
        <taxon>Eukaryota</taxon>
        <taxon>Fungi</taxon>
        <taxon>Dikarya</taxon>
        <taxon>Ascomycota</taxon>
        <taxon>Pezizomycotina</taxon>
        <taxon>Dothideomycetes</taxon>
        <taxon>Dothideomycetidae</taxon>
        <taxon>Mycosphaerellales</taxon>
        <taxon>Mycosphaerellaceae</taxon>
        <taxon>Fulvia</taxon>
    </lineage>
</organism>
<name>A0A9Q8LCT7_PASFU</name>
<reference evidence="3" key="2">
    <citation type="journal article" date="2022" name="Microb. Genom.">
        <title>A chromosome-scale genome assembly of the tomato pathogen Cladosporium fulvum reveals a compartmentalized genome architecture and the presence of a dispensable chromosome.</title>
        <authorList>
            <person name="Zaccaron A.Z."/>
            <person name="Chen L.H."/>
            <person name="Samaras A."/>
            <person name="Stergiopoulos I."/>
        </authorList>
    </citation>
    <scope>NUCLEOTIDE SEQUENCE</scope>
    <source>
        <strain evidence="3">Race5_Kim</strain>
    </source>
</reference>
<reference evidence="3" key="1">
    <citation type="submission" date="2021-12" db="EMBL/GenBank/DDBJ databases">
        <authorList>
            <person name="Zaccaron A."/>
            <person name="Stergiopoulos I."/>
        </authorList>
    </citation>
    <scope>NUCLEOTIDE SEQUENCE</scope>
    <source>
        <strain evidence="3">Race5_Kim</strain>
    </source>
</reference>
<evidence type="ECO:0000256" key="1">
    <source>
        <dbReference type="SAM" id="Coils"/>
    </source>
</evidence>
<dbReference type="RefSeq" id="XP_047759407.1">
    <property type="nucleotide sequence ID" value="XM_047907622.1"/>
</dbReference>
<protein>
    <submittedName>
        <fullName evidence="3">Uncharacterized protein</fullName>
    </submittedName>
</protein>
<gene>
    <name evidence="3" type="ORF">CLAFUR5_08474</name>
</gene>
<keyword evidence="4" id="KW-1185">Reference proteome</keyword>
<keyword evidence="1" id="KW-0175">Coiled coil</keyword>
<dbReference type="EMBL" id="CP090165">
    <property type="protein sequence ID" value="UJO15041.1"/>
    <property type="molecule type" value="Genomic_DNA"/>
</dbReference>
<feature type="coiled-coil region" evidence="1">
    <location>
        <begin position="104"/>
        <end position="131"/>
    </location>
</feature>
<evidence type="ECO:0000313" key="3">
    <source>
        <dbReference type="EMBL" id="UJO15041.1"/>
    </source>
</evidence>
<accession>A0A9Q8LCT7</accession>
<proteinExistence type="predicted"/>
<dbReference type="GeneID" id="71988352"/>
<evidence type="ECO:0000313" key="4">
    <source>
        <dbReference type="Proteomes" id="UP000756132"/>
    </source>
</evidence>
<dbReference type="Proteomes" id="UP000756132">
    <property type="component" value="Chromosome 3"/>
</dbReference>